<keyword evidence="4 7" id="KW-0812">Transmembrane</keyword>
<dbReference type="Gene3D" id="1.10.3720.10">
    <property type="entry name" value="MetI-like"/>
    <property type="match status" value="1"/>
</dbReference>
<dbReference type="Pfam" id="PF00528">
    <property type="entry name" value="BPD_transp_1"/>
    <property type="match status" value="1"/>
</dbReference>
<dbReference type="InterPro" id="IPR000515">
    <property type="entry name" value="MetI-like"/>
</dbReference>
<feature type="transmembrane region" description="Helical" evidence="7">
    <location>
        <begin position="138"/>
        <end position="157"/>
    </location>
</feature>
<feature type="transmembrane region" description="Helical" evidence="7">
    <location>
        <begin position="234"/>
        <end position="255"/>
    </location>
</feature>
<comment type="subcellular location">
    <subcellularLocation>
        <location evidence="1 7">Cell membrane</location>
        <topology evidence="1 7">Multi-pass membrane protein</topology>
    </subcellularLocation>
</comment>
<comment type="similarity">
    <text evidence="7">Belongs to the binding-protein-dependent transport system permease family.</text>
</comment>
<name>A0A2T5H478_9RHOB</name>
<dbReference type="CDD" id="cd06261">
    <property type="entry name" value="TM_PBP2"/>
    <property type="match status" value="1"/>
</dbReference>
<feature type="transmembrane region" description="Helical" evidence="7">
    <location>
        <begin position="191"/>
        <end position="214"/>
    </location>
</feature>
<dbReference type="PANTHER" id="PTHR30151">
    <property type="entry name" value="ALKANE SULFONATE ABC TRANSPORTER-RELATED, MEMBRANE SUBUNIT"/>
    <property type="match status" value="1"/>
</dbReference>
<evidence type="ECO:0000256" key="7">
    <source>
        <dbReference type="RuleBase" id="RU363032"/>
    </source>
</evidence>
<dbReference type="OrthoDB" id="9786495at2"/>
<evidence type="ECO:0000256" key="6">
    <source>
        <dbReference type="ARBA" id="ARBA00023136"/>
    </source>
</evidence>
<dbReference type="InterPro" id="IPR035906">
    <property type="entry name" value="MetI-like_sf"/>
</dbReference>
<organism evidence="9 10">
    <name type="scientific">Celeribacter persicus</name>
    <dbReference type="NCBI Taxonomy" id="1651082"/>
    <lineage>
        <taxon>Bacteria</taxon>
        <taxon>Pseudomonadati</taxon>
        <taxon>Pseudomonadota</taxon>
        <taxon>Alphaproteobacteria</taxon>
        <taxon>Rhodobacterales</taxon>
        <taxon>Roseobacteraceae</taxon>
        <taxon>Celeribacter</taxon>
    </lineage>
</organism>
<dbReference type="GO" id="GO:0005886">
    <property type="term" value="C:plasma membrane"/>
    <property type="evidence" value="ECO:0007669"/>
    <property type="project" value="UniProtKB-SubCell"/>
</dbReference>
<keyword evidence="2 7" id="KW-0813">Transport</keyword>
<evidence type="ECO:0000256" key="5">
    <source>
        <dbReference type="ARBA" id="ARBA00022989"/>
    </source>
</evidence>
<evidence type="ECO:0000313" key="9">
    <source>
        <dbReference type="EMBL" id="PTQ66383.1"/>
    </source>
</evidence>
<dbReference type="GO" id="GO:0055085">
    <property type="term" value="P:transmembrane transport"/>
    <property type="evidence" value="ECO:0007669"/>
    <property type="project" value="InterPro"/>
</dbReference>
<accession>A0A2T5H478</accession>
<comment type="caution">
    <text evidence="9">The sequence shown here is derived from an EMBL/GenBank/DDBJ whole genome shotgun (WGS) entry which is preliminary data.</text>
</comment>
<sequence>MTSVPDHSPRIRNDIFRRIGAIVPPALWTLLLLVIFWQAIVTLRNIPEYILPAPSQIAGEIGNYWHRLLPNALVTLSEIALGYSLAVLIAVPLAVSIVYSQVMQRAVYPLIVLSQTVPKVAVAPLLLTWFGYGMTPKIVIVIMMSFFPIVINSVMGLRATTPEMLYLARSMGANGWQVFWKFRLPKALPSVFAGLRLATVLSVIGAIIAEFIGADKGLGYLILIAGANFDIARQFAAIILITVIGMSFFGIISWLERRLIPWQEQPQLDGKG</sequence>
<keyword evidence="5 7" id="KW-1133">Transmembrane helix</keyword>
<dbReference type="SUPFAM" id="SSF161098">
    <property type="entry name" value="MetI-like"/>
    <property type="match status" value="1"/>
</dbReference>
<dbReference type="PROSITE" id="PS50928">
    <property type="entry name" value="ABC_TM1"/>
    <property type="match status" value="1"/>
</dbReference>
<reference evidence="9 10" key="1">
    <citation type="submission" date="2018-04" db="EMBL/GenBank/DDBJ databases">
        <title>Genomic Encyclopedia of Archaeal and Bacterial Type Strains, Phase II (KMG-II): from individual species to whole genera.</title>
        <authorList>
            <person name="Goeker M."/>
        </authorList>
    </citation>
    <scope>NUCLEOTIDE SEQUENCE [LARGE SCALE GENOMIC DNA]</scope>
    <source>
        <strain evidence="9 10">DSM 100434</strain>
    </source>
</reference>
<evidence type="ECO:0000256" key="3">
    <source>
        <dbReference type="ARBA" id="ARBA00022475"/>
    </source>
</evidence>
<feature type="transmembrane region" description="Helical" evidence="7">
    <location>
        <begin position="79"/>
        <end position="99"/>
    </location>
</feature>
<dbReference type="Proteomes" id="UP000244077">
    <property type="component" value="Unassembled WGS sequence"/>
</dbReference>
<keyword evidence="6 7" id="KW-0472">Membrane</keyword>
<keyword evidence="3" id="KW-1003">Cell membrane</keyword>
<keyword evidence="10" id="KW-1185">Reference proteome</keyword>
<feature type="transmembrane region" description="Helical" evidence="7">
    <location>
        <begin position="21"/>
        <end position="40"/>
    </location>
</feature>
<proteinExistence type="inferred from homology"/>
<feature type="transmembrane region" description="Helical" evidence="7">
    <location>
        <begin position="106"/>
        <end position="132"/>
    </location>
</feature>
<evidence type="ECO:0000256" key="2">
    <source>
        <dbReference type="ARBA" id="ARBA00022448"/>
    </source>
</evidence>
<evidence type="ECO:0000259" key="8">
    <source>
        <dbReference type="PROSITE" id="PS50928"/>
    </source>
</evidence>
<dbReference type="EMBL" id="QAOH01000028">
    <property type="protein sequence ID" value="PTQ66383.1"/>
    <property type="molecule type" value="Genomic_DNA"/>
</dbReference>
<feature type="domain" description="ABC transmembrane type-1" evidence="8">
    <location>
        <begin position="72"/>
        <end position="250"/>
    </location>
</feature>
<dbReference type="AlphaFoldDB" id="A0A2T5H478"/>
<gene>
    <name evidence="9" type="ORF">C8N42_1288</name>
</gene>
<dbReference type="RefSeq" id="WP_107818052.1">
    <property type="nucleotide sequence ID" value="NZ_QAOH01000028.1"/>
</dbReference>
<evidence type="ECO:0000313" key="10">
    <source>
        <dbReference type="Proteomes" id="UP000244077"/>
    </source>
</evidence>
<evidence type="ECO:0000256" key="4">
    <source>
        <dbReference type="ARBA" id="ARBA00022692"/>
    </source>
</evidence>
<evidence type="ECO:0000256" key="1">
    <source>
        <dbReference type="ARBA" id="ARBA00004651"/>
    </source>
</evidence>
<dbReference type="PANTHER" id="PTHR30151:SF20">
    <property type="entry name" value="ABC TRANSPORTER PERMEASE PROTEIN HI_0355-RELATED"/>
    <property type="match status" value="1"/>
</dbReference>
<protein>
    <submittedName>
        <fullName evidence="9">NitT/TauT family transport system permease protein/putative hydroxymethylpyrimidine transport system permease protein</fullName>
    </submittedName>
</protein>